<keyword evidence="9 13" id="KW-0378">Hydrolase</keyword>
<dbReference type="EC" id="3.4.23.43" evidence="9"/>
<keyword evidence="7 10" id="KW-0472">Membrane</keyword>
<keyword evidence="9" id="KW-0489">Methyltransferase</keyword>
<dbReference type="EC" id="2.1.1.-" evidence="9"/>
<dbReference type="RefSeq" id="WP_275632856.1">
    <property type="nucleotide sequence ID" value="NZ_JARGYD010000004.1"/>
</dbReference>
<evidence type="ECO:0000256" key="2">
    <source>
        <dbReference type="ARBA" id="ARBA00005801"/>
    </source>
</evidence>
<accession>A0ABV7GMQ5</accession>
<dbReference type="PANTHER" id="PTHR30487:SF0">
    <property type="entry name" value="PREPILIN LEADER PEPTIDASE_N-METHYLTRANSFERASE-RELATED"/>
    <property type="match status" value="1"/>
</dbReference>
<feature type="transmembrane region" description="Helical" evidence="10">
    <location>
        <begin position="125"/>
        <end position="143"/>
    </location>
</feature>
<evidence type="ECO:0000256" key="1">
    <source>
        <dbReference type="ARBA" id="ARBA00004429"/>
    </source>
</evidence>
<keyword evidence="9" id="KW-0645">Protease</keyword>
<feature type="transmembrane region" description="Helical" evidence="10">
    <location>
        <begin position="99"/>
        <end position="118"/>
    </location>
</feature>
<keyword evidence="4" id="KW-0997">Cell inner membrane</keyword>
<feature type="domain" description="Prepilin type IV endopeptidase peptidase" evidence="11">
    <location>
        <begin position="104"/>
        <end position="212"/>
    </location>
</feature>
<feature type="transmembrane region" description="Helical" evidence="10">
    <location>
        <begin position="6"/>
        <end position="26"/>
    </location>
</feature>
<organism evidence="13 14">
    <name type="scientific">Psychromarinibacter halotolerans</name>
    <dbReference type="NCBI Taxonomy" id="1775175"/>
    <lineage>
        <taxon>Bacteria</taxon>
        <taxon>Pseudomonadati</taxon>
        <taxon>Pseudomonadota</taxon>
        <taxon>Alphaproteobacteria</taxon>
        <taxon>Rhodobacterales</taxon>
        <taxon>Paracoccaceae</taxon>
        <taxon>Psychromarinibacter</taxon>
    </lineage>
</organism>
<comment type="caution">
    <text evidence="13">The sequence shown here is derived from an EMBL/GenBank/DDBJ whole genome shotgun (WGS) entry which is preliminary data.</text>
</comment>
<dbReference type="PRINTS" id="PR00864">
    <property type="entry name" value="PREPILNPTASE"/>
</dbReference>
<keyword evidence="6 10" id="KW-1133">Transmembrane helix</keyword>
<dbReference type="EMBL" id="JBHRTB010000010">
    <property type="protein sequence ID" value="MFC3142874.1"/>
    <property type="molecule type" value="Genomic_DNA"/>
</dbReference>
<evidence type="ECO:0000256" key="6">
    <source>
        <dbReference type="ARBA" id="ARBA00022989"/>
    </source>
</evidence>
<reference evidence="14" key="1">
    <citation type="journal article" date="2019" name="Int. J. Syst. Evol. Microbiol.">
        <title>The Global Catalogue of Microorganisms (GCM) 10K type strain sequencing project: providing services to taxonomists for standard genome sequencing and annotation.</title>
        <authorList>
            <consortium name="The Broad Institute Genomics Platform"/>
            <consortium name="The Broad Institute Genome Sequencing Center for Infectious Disease"/>
            <person name="Wu L."/>
            <person name="Ma J."/>
        </authorList>
    </citation>
    <scope>NUCLEOTIDE SEQUENCE [LARGE SCALE GENOMIC DNA]</scope>
    <source>
        <strain evidence="14">KCTC 52366</strain>
    </source>
</reference>
<evidence type="ECO:0000256" key="7">
    <source>
        <dbReference type="ARBA" id="ARBA00023136"/>
    </source>
</evidence>
<evidence type="ECO:0000259" key="11">
    <source>
        <dbReference type="Pfam" id="PF01478"/>
    </source>
</evidence>
<comment type="function">
    <text evidence="9">Plays an essential role in type IV pili and type II pseudopili formation by proteolytically removing the leader sequence from substrate proteins and subsequently monomethylating the alpha-amino group of the newly exposed N-terminal phenylalanine.</text>
</comment>
<dbReference type="InterPro" id="IPR010627">
    <property type="entry name" value="Prepilin_pept_A24_N"/>
</dbReference>
<evidence type="ECO:0000256" key="3">
    <source>
        <dbReference type="ARBA" id="ARBA00022475"/>
    </source>
</evidence>
<sequence>MTGDWPIALFVLLAGPAVGSFLGVVVDRVADGRSLWSRSACEACGARLGALDLVPILSSVRGRCRHCGVEIPGHLLRLEIAALAASAIAVALATGPATMLALAAFLWCLVGLFYADLLHFRLPNVLTAALFVAGLALAAVTPGRSVPEALATAAAGVLVFWLLRIGYRRLRGRDGLGLGDVKMMAGLGAGLGPEALPLAVLAAAVLALLVAVVEGWRGGAGLNPQARVPFGAWLSGGAVLALLL</sequence>
<feature type="transmembrane region" description="Helical" evidence="10">
    <location>
        <begin position="225"/>
        <end position="243"/>
    </location>
</feature>
<comment type="subcellular location">
    <subcellularLocation>
        <location evidence="1">Cell inner membrane</location>
        <topology evidence="1">Multi-pass membrane protein</topology>
    </subcellularLocation>
    <subcellularLocation>
        <location evidence="9">Cell membrane</location>
        <topology evidence="9">Multi-pass membrane protein</topology>
    </subcellularLocation>
</comment>
<evidence type="ECO:0000313" key="14">
    <source>
        <dbReference type="Proteomes" id="UP001595632"/>
    </source>
</evidence>
<name>A0ABV7GMQ5_9RHOB</name>
<comment type="similarity">
    <text evidence="2 8">Belongs to the peptidase A24 family.</text>
</comment>
<comment type="catalytic activity">
    <reaction evidence="9">
        <text>Typically cleaves a -Gly-|-Phe- bond to release an N-terminal, basic peptide of 5-8 residues from type IV prepilin, and then N-methylates the new N-terminal amino group, the methyl donor being S-adenosyl-L-methionine.</text>
        <dbReference type="EC" id="3.4.23.43"/>
    </reaction>
</comment>
<keyword evidence="14" id="KW-1185">Reference proteome</keyword>
<evidence type="ECO:0000256" key="9">
    <source>
        <dbReference type="RuleBase" id="RU003794"/>
    </source>
</evidence>
<dbReference type="Pfam" id="PF01478">
    <property type="entry name" value="Peptidase_A24"/>
    <property type="match status" value="1"/>
</dbReference>
<feature type="transmembrane region" description="Helical" evidence="10">
    <location>
        <begin position="149"/>
        <end position="167"/>
    </location>
</feature>
<feature type="domain" description="Prepilin peptidase A24 N-terminal" evidence="12">
    <location>
        <begin position="14"/>
        <end position="89"/>
    </location>
</feature>
<keyword evidence="5 9" id="KW-0812">Transmembrane</keyword>
<dbReference type="GO" id="GO:0016787">
    <property type="term" value="F:hydrolase activity"/>
    <property type="evidence" value="ECO:0007669"/>
    <property type="project" value="UniProtKB-KW"/>
</dbReference>
<evidence type="ECO:0000256" key="4">
    <source>
        <dbReference type="ARBA" id="ARBA00022519"/>
    </source>
</evidence>
<gene>
    <name evidence="13" type="ORF">ACFOGP_09150</name>
</gene>
<dbReference type="Proteomes" id="UP001595632">
    <property type="component" value="Unassembled WGS sequence"/>
</dbReference>
<evidence type="ECO:0000256" key="5">
    <source>
        <dbReference type="ARBA" id="ARBA00022692"/>
    </source>
</evidence>
<protein>
    <recommendedName>
        <fullName evidence="9">Prepilin leader peptidase/N-methyltransferase</fullName>
        <ecNumber evidence="9">2.1.1.-</ecNumber>
        <ecNumber evidence="9">3.4.23.43</ecNumber>
    </recommendedName>
</protein>
<evidence type="ECO:0000313" key="13">
    <source>
        <dbReference type="EMBL" id="MFC3142874.1"/>
    </source>
</evidence>
<dbReference type="Pfam" id="PF06750">
    <property type="entry name" value="A24_N_bact"/>
    <property type="match status" value="1"/>
</dbReference>
<evidence type="ECO:0000256" key="8">
    <source>
        <dbReference type="RuleBase" id="RU003793"/>
    </source>
</evidence>
<keyword evidence="3" id="KW-1003">Cell membrane</keyword>
<evidence type="ECO:0000259" key="12">
    <source>
        <dbReference type="Pfam" id="PF06750"/>
    </source>
</evidence>
<proteinExistence type="inferred from homology"/>
<keyword evidence="9" id="KW-0808">Transferase</keyword>
<dbReference type="InterPro" id="IPR014032">
    <property type="entry name" value="Peptidase_A24A_bac"/>
</dbReference>
<dbReference type="InterPro" id="IPR050882">
    <property type="entry name" value="Prepilin_peptidase/N-MTase"/>
</dbReference>
<feature type="transmembrane region" description="Helical" evidence="10">
    <location>
        <begin position="187"/>
        <end position="213"/>
    </location>
</feature>
<dbReference type="PANTHER" id="PTHR30487">
    <property type="entry name" value="TYPE 4 PREPILIN-LIKE PROTEINS LEADER PEPTIDE-PROCESSING ENZYME"/>
    <property type="match status" value="1"/>
</dbReference>
<keyword evidence="9" id="KW-0511">Multifunctional enzyme</keyword>
<evidence type="ECO:0000256" key="10">
    <source>
        <dbReference type="SAM" id="Phobius"/>
    </source>
</evidence>
<dbReference type="Gene3D" id="1.20.120.1220">
    <property type="match status" value="1"/>
</dbReference>
<dbReference type="InterPro" id="IPR000045">
    <property type="entry name" value="Prepilin_IV_endopep_pep"/>
</dbReference>